<dbReference type="Proteomes" id="UP000499080">
    <property type="component" value="Unassembled WGS sequence"/>
</dbReference>
<protein>
    <recommendedName>
        <fullName evidence="3">PilZ domain-containing protein</fullName>
    </recommendedName>
</protein>
<proteinExistence type="predicted"/>
<accession>A0A4Y2FVB8</accession>
<evidence type="ECO:0000313" key="2">
    <source>
        <dbReference type="Proteomes" id="UP000499080"/>
    </source>
</evidence>
<dbReference type="EMBL" id="BGPR01001067">
    <property type="protein sequence ID" value="GBM44486.1"/>
    <property type="molecule type" value="Genomic_DNA"/>
</dbReference>
<dbReference type="AlphaFoldDB" id="A0A4Y2FVB8"/>
<sequence>MDTGTRKKLCSFRISLASMLFGTLTKYETEEKNIIHFRITTFQLSKNGCRIKTKELLLLRGRNIALLEQLSIEIILSWELSSEGRSLVNCEVRHLSSSKLAVTLRLI</sequence>
<reference evidence="1 2" key="1">
    <citation type="journal article" date="2019" name="Sci. Rep.">
        <title>Orb-weaving spider Araneus ventricosus genome elucidates the spidroin gene catalogue.</title>
        <authorList>
            <person name="Kono N."/>
            <person name="Nakamura H."/>
            <person name="Ohtoshi R."/>
            <person name="Moran D.A.P."/>
            <person name="Shinohara A."/>
            <person name="Yoshida Y."/>
            <person name="Fujiwara M."/>
            <person name="Mori M."/>
            <person name="Tomita M."/>
            <person name="Arakawa K."/>
        </authorList>
    </citation>
    <scope>NUCLEOTIDE SEQUENCE [LARGE SCALE GENOMIC DNA]</scope>
</reference>
<name>A0A4Y2FVB8_ARAVE</name>
<keyword evidence="2" id="KW-1185">Reference proteome</keyword>
<gene>
    <name evidence="1" type="ORF">AVEN_15012_1</name>
</gene>
<evidence type="ECO:0000313" key="1">
    <source>
        <dbReference type="EMBL" id="GBM44486.1"/>
    </source>
</evidence>
<organism evidence="1 2">
    <name type="scientific">Araneus ventricosus</name>
    <name type="common">Orbweaver spider</name>
    <name type="synonym">Epeira ventricosa</name>
    <dbReference type="NCBI Taxonomy" id="182803"/>
    <lineage>
        <taxon>Eukaryota</taxon>
        <taxon>Metazoa</taxon>
        <taxon>Ecdysozoa</taxon>
        <taxon>Arthropoda</taxon>
        <taxon>Chelicerata</taxon>
        <taxon>Arachnida</taxon>
        <taxon>Araneae</taxon>
        <taxon>Araneomorphae</taxon>
        <taxon>Entelegynae</taxon>
        <taxon>Araneoidea</taxon>
        <taxon>Araneidae</taxon>
        <taxon>Araneus</taxon>
    </lineage>
</organism>
<comment type="caution">
    <text evidence="1">The sequence shown here is derived from an EMBL/GenBank/DDBJ whole genome shotgun (WGS) entry which is preliminary data.</text>
</comment>
<evidence type="ECO:0008006" key="3">
    <source>
        <dbReference type="Google" id="ProtNLM"/>
    </source>
</evidence>